<dbReference type="AlphaFoldDB" id="A0A660DW77"/>
<dbReference type="Gene3D" id="1.10.1660.10">
    <property type="match status" value="1"/>
</dbReference>
<evidence type="ECO:0000259" key="5">
    <source>
        <dbReference type="PROSITE" id="PS50937"/>
    </source>
</evidence>
<keyword evidence="1" id="KW-0678">Repressor</keyword>
<evidence type="ECO:0000256" key="1">
    <source>
        <dbReference type="ARBA" id="ARBA00022491"/>
    </source>
</evidence>
<gene>
    <name evidence="6" type="ORF">MUDAN_MDHGFNIF_02221</name>
</gene>
<dbReference type="PANTHER" id="PTHR30204">
    <property type="entry name" value="REDOX-CYCLING DRUG-SENSING TRANSCRIPTIONAL ACTIVATOR SOXR"/>
    <property type="match status" value="1"/>
</dbReference>
<evidence type="ECO:0000313" key="7">
    <source>
        <dbReference type="Proteomes" id="UP000289996"/>
    </source>
</evidence>
<evidence type="ECO:0000256" key="2">
    <source>
        <dbReference type="ARBA" id="ARBA00023015"/>
    </source>
</evidence>
<keyword evidence="2" id="KW-0805">Transcription regulation</keyword>
<dbReference type="GO" id="GO:0003700">
    <property type="term" value="F:DNA-binding transcription factor activity"/>
    <property type="evidence" value="ECO:0007669"/>
    <property type="project" value="InterPro"/>
</dbReference>
<dbReference type="PANTHER" id="PTHR30204:SF69">
    <property type="entry name" value="MERR-FAMILY TRANSCRIPTIONAL REGULATOR"/>
    <property type="match status" value="1"/>
</dbReference>
<dbReference type="PROSITE" id="PS00552">
    <property type="entry name" value="HTH_MERR_1"/>
    <property type="match status" value="1"/>
</dbReference>
<dbReference type="PRINTS" id="PR00040">
    <property type="entry name" value="HTHMERR"/>
</dbReference>
<protein>
    <submittedName>
        <fullName evidence="6">Transcription regulator, MerR family [Lactobacillus plantarum WCFS1]</fullName>
    </submittedName>
</protein>
<dbReference type="InterPro" id="IPR009061">
    <property type="entry name" value="DNA-bd_dom_put_sf"/>
</dbReference>
<feature type="domain" description="HTH merR-type" evidence="5">
    <location>
        <begin position="1"/>
        <end position="71"/>
    </location>
</feature>
<keyword evidence="3" id="KW-0238">DNA-binding</keyword>
<name>A0A660DW77_9LACO</name>
<dbReference type="CDD" id="cd01109">
    <property type="entry name" value="HTH_YyaN"/>
    <property type="match status" value="1"/>
</dbReference>
<dbReference type="PROSITE" id="PS50937">
    <property type="entry name" value="HTH_MERR_2"/>
    <property type="match status" value="1"/>
</dbReference>
<proteinExistence type="predicted"/>
<reference evidence="6 7" key="1">
    <citation type="submission" date="2018-11" db="EMBL/GenBank/DDBJ databases">
        <authorList>
            <person name="Wuyts S."/>
        </authorList>
    </citation>
    <scope>NUCLEOTIDE SEQUENCE [LARGE SCALE GENOMIC DNA]</scope>
    <source>
        <strain evidence="6">Lactobacillus mudanjiangensis AMBF249</strain>
    </source>
</reference>
<dbReference type="InterPro" id="IPR047057">
    <property type="entry name" value="MerR_fam"/>
</dbReference>
<dbReference type="Pfam" id="PF13411">
    <property type="entry name" value="MerR_1"/>
    <property type="match status" value="1"/>
</dbReference>
<evidence type="ECO:0000313" key="6">
    <source>
        <dbReference type="EMBL" id="VDG27328.1"/>
    </source>
</evidence>
<dbReference type="RefSeq" id="WP_165444396.1">
    <property type="nucleotide sequence ID" value="NZ_BJDY01000007.1"/>
</dbReference>
<dbReference type="Proteomes" id="UP000289996">
    <property type="component" value="Unassembled WGS sequence"/>
</dbReference>
<evidence type="ECO:0000256" key="4">
    <source>
        <dbReference type="ARBA" id="ARBA00023163"/>
    </source>
</evidence>
<dbReference type="SMART" id="SM00422">
    <property type="entry name" value="HTH_MERR"/>
    <property type="match status" value="1"/>
</dbReference>
<evidence type="ECO:0000256" key="3">
    <source>
        <dbReference type="ARBA" id="ARBA00023125"/>
    </source>
</evidence>
<organism evidence="6 7">
    <name type="scientific">Lactiplantibacillus mudanjiangensis</name>
    <dbReference type="NCBI Taxonomy" id="1296538"/>
    <lineage>
        <taxon>Bacteria</taxon>
        <taxon>Bacillati</taxon>
        <taxon>Bacillota</taxon>
        <taxon>Bacilli</taxon>
        <taxon>Lactobacillales</taxon>
        <taxon>Lactobacillaceae</taxon>
        <taxon>Lactiplantibacillus</taxon>
    </lineage>
</organism>
<dbReference type="InterPro" id="IPR000551">
    <property type="entry name" value="MerR-type_HTH_dom"/>
</dbReference>
<sequence>MSYAIGEVAAKCGITVPTLRFYEKEGLLPTIERDAAGRRQFSDHDVELVQQIINLKRADASLDEIADFLKLYEAGSTTLTARADFFAQRAAQLQAKVDCLRMTQVYVQYKQWYYDQAEAVGGIDRLTISEHQLACEFSDYLAASGQTEAQDTLGKLLERYPGGLCAVDLETLLVAAN</sequence>
<dbReference type="EMBL" id="UYIG01000013">
    <property type="protein sequence ID" value="VDG27328.1"/>
    <property type="molecule type" value="Genomic_DNA"/>
</dbReference>
<accession>A0A660DW77</accession>
<keyword evidence="7" id="KW-1185">Reference proteome</keyword>
<dbReference type="GO" id="GO:0003677">
    <property type="term" value="F:DNA binding"/>
    <property type="evidence" value="ECO:0007669"/>
    <property type="project" value="UniProtKB-KW"/>
</dbReference>
<dbReference type="SUPFAM" id="SSF46955">
    <property type="entry name" value="Putative DNA-binding domain"/>
    <property type="match status" value="1"/>
</dbReference>
<keyword evidence="4" id="KW-0804">Transcription</keyword>